<dbReference type="OrthoDB" id="3533814at2759"/>
<feature type="transmembrane region" description="Helical" evidence="2">
    <location>
        <begin position="260"/>
        <end position="278"/>
    </location>
</feature>
<dbReference type="PANTHER" id="PTHR34502">
    <property type="entry name" value="DUF6594 DOMAIN-CONTAINING PROTEIN-RELATED"/>
    <property type="match status" value="1"/>
</dbReference>
<feature type="transmembrane region" description="Helical" evidence="2">
    <location>
        <begin position="236"/>
        <end position="254"/>
    </location>
</feature>
<keyword evidence="2" id="KW-1133">Transmembrane helix</keyword>
<dbReference type="PANTHER" id="PTHR34502:SF4">
    <property type="entry name" value="DUF6594 DOMAIN-CONTAINING PROTEIN"/>
    <property type="match status" value="1"/>
</dbReference>
<keyword evidence="5" id="KW-1185">Reference proteome</keyword>
<sequence>MDTSPEKGLETAFEGLPGLASFIARDPDQETHIFRRFNDLTARTLAHLQSDLLDLRQQLSDFDRYASSTNASGELIVCMQNPRLLNKLAAERDGDERKLVELLKKIEESLDRYQQAVLRASEMARLKAPSARVIEAYRHAFDQINIRGPAASMLDDEADLIALKTPPEADPLSSLVREHWPFQTTRLAGSKDDKAEHFQERRVQLVVSSISVSIAALLLAGSIVTLYFVHNPDARLGLLILFILLFAIGIRISTSATRENIFAATAAYAAVLVVFVSGDLGRARIGGGVGIFGDGVG</sequence>
<dbReference type="Proteomes" id="UP000825890">
    <property type="component" value="Unassembled WGS sequence"/>
</dbReference>
<reference evidence="4 5" key="1">
    <citation type="submission" date="2021-01" db="EMBL/GenBank/DDBJ databases">
        <title>Cercospora kikuchii MAFF 305040 whole genome shotgun sequence.</title>
        <authorList>
            <person name="Kashiwa T."/>
            <person name="Suzuki T."/>
        </authorList>
    </citation>
    <scope>NUCLEOTIDE SEQUENCE [LARGE SCALE GENOMIC DNA]</scope>
    <source>
        <strain evidence="4 5">MAFF 305040</strain>
    </source>
</reference>
<proteinExistence type="predicted"/>
<dbReference type="InterPro" id="IPR046529">
    <property type="entry name" value="DUF6594"/>
</dbReference>
<organism evidence="4 5">
    <name type="scientific">Cercospora kikuchii</name>
    <dbReference type="NCBI Taxonomy" id="84275"/>
    <lineage>
        <taxon>Eukaryota</taxon>
        <taxon>Fungi</taxon>
        <taxon>Dikarya</taxon>
        <taxon>Ascomycota</taxon>
        <taxon>Pezizomycotina</taxon>
        <taxon>Dothideomycetes</taxon>
        <taxon>Dothideomycetidae</taxon>
        <taxon>Mycosphaerellales</taxon>
        <taxon>Mycosphaerellaceae</taxon>
        <taxon>Cercospora</taxon>
    </lineage>
</organism>
<feature type="transmembrane region" description="Helical" evidence="2">
    <location>
        <begin position="205"/>
        <end position="229"/>
    </location>
</feature>
<evidence type="ECO:0000313" key="4">
    <source>
        <dbReference type="EMBL" id="GIZ49906.1"/>
    </source>
</evidence>
<evidence type="ECO:0000256" key="2">
    <source>
        <dbReference type="SAM" id="Phobius"/>
    </source>
</evidence>
<dbReference type="EMBL" id="BOLY01000009">
    <property type="protein sequence ID" value="GIZ49906.1"/>
    <property type="molecule type" value="Genomic_DNA"/>
</dbReference>
<name>A0A9P3FMW3_9PEZI</name>
<dbReference type="Pfam" id="PF20237">
    <property type="entry name" value="DUF6594"/>
    <property type="match status" value="1"/>
</dbReference>
<evidence type="ECO:0000256" key="1">
    <source>
        <dbReference type="SAM" id="Coils"/>
    </source>
</evidence>
<evidence type="ECO:0000313" key="5">
    <source>
        <dbReference type="Proteomes" id="UP000825890"/>
    </source>
</evidence>
<keyword evidence="2" id="KW-0472">Membrane</keyword>
<dbReference type="RefSeq" id="XP_044664393.1">
    <property type="nucleotide sequence ID" value="XM_044808458.1"/>
</dbReference>
<gene>
    <name evidence="4" type="ORF">CKM354_001292300</name>
</gene>
<dbReference type="AlphaFoldDB" id="A0A9P3FMW3"/>
<keyword evidence="2" id="KW-0812">Transmembrane</keyword>
<dbReference type="GeneID" id="68298498"/>
<feature type="domain" description="DUF6594" evidence="3">
    <location>
        <begin position="17"/>
        <end position="273"/>
    </location>
</feature>
<accession>A0A9P3FMW3</accession>
<feature type="coiled-coil region" evidence="1">
    <location>
        <begin position="85"/>
        <end position="123"/>
    </location>
</feature>
<protein>
    <recommendedName>
        <fullName evidence="3">DUF6594 domain-containing protein</fullName>
    </recommendedName>
</protein>
<comment type="caution">
    <text evidence="4">The sequence shown here is derived from an EMBL/GenBank/DDBJ whole genome shotgun (WGS) entry which is preliminary data.</text>
</comment>
<evidence type="ECO:0000259" key="3">
    <source>
        <dbReference type="Pfam" id="PF20237"/>
    </source>
</evidence>
<keyword evidence="1" id="KW-0175">Coiled coil</keyword>